<keyword evidence="5" id="KW-0393">Immunoglobulin domain</keyword>
<dbReference type="AlphaFoldDB" id="A0A2G8JXP1"/>
<dbReference type="PROSITE" id="PS50835">
    <property type="entry name" value="IG_LIKE"/>
    <property type="match status" value="1"/>
</dbReference>
<proteinExistence type="predicted"/>
<evidence type="ECO:0000313" key="8">
    <source>
        <dbReference type="Proteomes" id="UP000230750"/>
    </source>
</evidence>
<keyword evidence="3" id="KW-1015">Disulfide bond</keyword>
<reference evidence="7 8" key="1">
    <citation type="journal article" date="2017" name="PLoS Biol.">
        <title>The sea cucumber genome provides insights into morphological evolution and visceral regeneration.</title>
        <authorList>
            <person name="Zhang X."/>
            <person name="Sun L."/>
            <person name="Yuan J."/>
            <person name="Sun Y."/>
            <person name="Gao Y."/>
            <person name="Zhang L."/>
            <person name="Li S."/>
            <person name="Dai H."/>
            <person name="Hamel J.F."/>
            <person name="Liu C."/>
            <person name="Yu Y."/>
            <person name="Liu S."/>
            <person name="Lin W."/>
            <person name="Guo K."/>
            <person name="Jin S."/>
            <person name="Xu P."/>
            <person name="Storey K.B."/>
            <person name="Huan P."/>
            <person name="Zhang T."/>
            <person name="Zhou Y."/>
            <person name="Zhang J."/>
            <person name="Lin C."/>
            <person name="Li X."/>
            <person name="Xing L."/>
            <person name="Huo D."/>
            <person name="Sun M."/>
            <person name="Wang L."/>
            <person name="Mercier A."/>
            <person name="Li F."/>
            <person name="Yang H."/>
            <person name="Xiang J."/>
        </authorList>
    </citation>
    <scope>NUCLEOTIDE SEQUENCE [LARGE SCALE GENOMIC DNA]</scope>
    <source>
        <strain evidence="7">Shaxun</strain>
        <tissue evidence="7">Muscle</tissue>
    </source>
</reference>
<evidence type="ECO:0000256" key="4">
    <source>
        <dbReference type="ARBA" id="ARBA00023180"/>
    </source>
</evidence>
<dbReference type="InterPro" id="IPR051275">
    <property type="entry name" value="Cell_adhesion_signaling"/>
</dbReference>
<evidence type="ECO:0000256" key="5">
    <source>
        <dbReference type="ARBA" id="ARBA00023319"/>
    </source>
</evidence>
<dbReference type="InterPro" id="IPR036179">
    <property type="entry name" value="Ig-like_dom_sf"/>
</dbReference>
<dbReference type="EMBL" id="MRZV01001121">
    <property type="protein sequence ID" value="PIK40455.1"/>
    <property type="molecule type" value="Genomic_DNA"/>
</dbReference>
<dbReference type="Proteomes" id="UP000230750">
    <property type="component" value="Unassembled WGS sequence"/>
</dbReference>
<dbReference type="InterPro" id="IPR013783">
    <property type="entry name" value="Ig-like_fold"/>
</dbReference>
<evidence type="ECO:0000313" key="7">
    <source>
        <dbReference type="EMBL" id="PIK40455.1"/>
    </source>
</evidence>
<dbReference type="PANTHER" id="PTHR11640">
    <property type="entry name" value="NEPHRIN"/>
    <property type="match status" value="1"/>
</dbReference>
<dbReference type="OrthoDB" id="10045578at2759"/>
<evidence type="ECO:0000256" key="2">
    <source>
        <dbReference type="ARBA" id="ARBA00023136"/>
    </source>
</evidence>
<comment type="caution">
    <text evidence="7">The sequence shown here is derived from an EMBL/GenBank/DDBJ whole genome shotgun (WGS) entry which is preliminary data.</text>
</comment>
<keyword evidence="8" id="KW-1185">Reference proteome</keyword>
<evidence type="ECO:0000259" key="6">
    <source>
        <dbReference type="PROSITE" id="PS50835"/>
    </source>
</evidence>
<organism evidence="7 8">
    <name type="scientific">Stichopus japonicus</name>
    <name type="common">Sea cucumber</name>
    <dbReference type="NCBI Taxonomy" id="307972"/>
    <lineage>
        <taxon>Eukaryota</taxon>
        <taxon>Metazoa</taxon>
        <taxon>Echinodermata</taxon>
        <taxon>Eleutherozoa</taxon>
        <taxon>Echinozoa</taxon>
        <taxon>Holothuroidea</taxon>
        <taxon>Aspidochirotacea</taxon>
        <taxon>Aspidochirotida</taxon>
        <taxon>Stichopodidae</taxon>
        <taxon>Apostichopus</taxon>
    </lineage>
</organism>
<evidence type="ECO:0000256" key="3">
    <source>
        <dbReference type="ARBA" id="ARBA00023157"/>
    </source>
</evidence>
<name>A0A2G8JXP1_STIJA</name>
<gene>
    <name evidence="7" type="ORF">BSL78_22696</name>
</gene>
<dbReference type="InterPro" id="IPR007110">
    <property type="entry name" value="Ig-like_dom"/>
</dbReference>
<protein>
    <recommendedName>
        <fullName evidence="6">Ig-like domain-containing protein</fullName>
    </recommendedName>
</protein>
<accession>A0A2G8JXP1</accession>
<dbReference type="GO" id="GO:0016020">
    <property type="term" value="C:membrane"/>
    <property type="evidence" value="ECO:0007669"/>
    <property type="project" value="UniProtKB-SubCell"/>
</dbReference>
<keyword evidence="2" id="KW-0472">Membrane</keyword>
<dbReference type="InterPro" id="IPR003599">
    <property type="entry name" value="Ig_sub"/>
</dbReference>
<evidence type="ECO:0000256" key="1">
    <source>
        <dbReference type="ARBA" id="ARBA00004479"/>
    </source>
</evidence>
<feature type="domain" description="Ig-like" evidence="6">
    <location>
        <begin position="24"/>
        <end position="104"/>
    </location>
</feature>
<dbReference type="Gene3D" id="2.60.40.10">
    <property type="entry name" value="Immunoglobulins"/>
    <property type="match status" value="1"/>
</dbReference>
<keyword evidence="4" id="KW-0325">Glycoprotein</keyword>
<comment type="subcellular location">
    <subcellularLocation>
        <location evidence="1">Membrane</location>
        <topology evidence="1">Single-pass type I membrane protein</topology>
    </subcellularLocation>
</comment>
<dbReference type="SUPFAM" id="SSF48726">
    <property type="entry name" value="Immunoglobulin"/>
    <property type="match status" value="1"/>
</dbReference>
<dbReference type="SMART" id="SM00409">
    <property type="entry name" value="IG"/>
    <property type="match status" value="1"/>
</dbReference>
<sequence>MEICSLSVISCYFFSFSNVRVQCQGEPLLVVLEEDVEINCYFESADSDFLIIWKGGNLEPLTHRFDESAIKIDDRRISTIGTNGRTTRLQITNTTFKDGGSYTCHKLYLVSGEPETCEWLIIVQGVPQIVNVSTAWENEIASAECCSKSTDTIHTISFLWTIGSKLLLEKTRSTNNVISEQISSSCSNVSFVAKRRYHDQTLKCLVKNERNAFATVQMKVLYPATVRWVPQHPSLDILVADSNGNVNITCTSDGNPSPDVLIQRLNVEDNNQWVNLSTNGTILKEDNMIQTCLFPFNLGNQRNATLRCFASRCIRPCTQDKSFL</sequence>
<feature type="non-terminal residue" evidence="7">
    <location>
        <position position="324"/>
    </location>
</feature>